<keyword evidence="2" id="KW-0812">Transmembrane</keyword>
<dbReference type="Pfam" id="PF01471">
    <property type="entry name" value="PG_binding_1"/>
    <property type="match status" value="1"/>
</dbReference>
<dbReference type="SUPFAM" id="SSF47090">
    <property type="entry name" value="PGBD-like"/>
    <property type="match status" value="1"/>
</dbReference>
<feature type="compositionally biased region" description="Low complexity" evidence="1">
    <location>
        <begin position="173"/>
        <end position="184"/>
    </location>
</feature>
<dbReference type="Proteomes" id="UP001163878">
    <property type="component" value="Chromosome"/>
</dbReference>
<protein>
    <submittedName>
        <fullName evidence="4">Peptidoglycan-binding protein</fullName>
    </submittedName>
</protein>
<evidence type="ECO:0000259" key="3">
    <source>
        <dbReference type="Pfam" id="PF01471"/>
    </source>
</evidence>
<feature type="compositionally biased region" description="Gly residues" evidence="1">
    <location>
        <begin position="108"/>
        <end position="120"/>
    </location>
</feature>
<evidence type="ECO:0000256" key="2">
    <source>
        <dbReference type="SAM" id="Phobius"/>
    </source>
</evidence>
<dbReference type="EMBL" id="CP107567">
    <property type="protein sequence ID" value="UYQ61855.1"/>
    <property type="molecule type" value="Genomic_DNA"/>
</dbReference>
<feature type="compositionally biased region" description="Basic and acidic residues" evidence="1">
    <location>
        <begin position="421"/>
        <end position="433"/>
    </location>
</feature>
<feature type="region of interest" description="Disordered" evidence="1">
    <location>
        <begin position="1"/>
        <end position="24"/>
    </location>
</feature>
<organism evidence="4 5">
    <name type="scientific">Streptomyces peucetius</name>
    <dbReference type="NCBI Taxonomy" id="1950"/>
    <lineage>
        <taxon>Bacteria</taxon>
        <taxon>Bacillati</taxon>
        <taxon>Actinomycetota</taxon>
        <taxon>Actinomycetes</taxon>
        <taxon>Kitasatosporales</taxon>
        <taxon>Streptomycetaceae</taxon>
        <taxon>Streptomyces</taxon>
    </lineage>
</organism>
<name>A0ABY6I7X1_STRPE</name>
<evidence type="ECO:0000313" key="4">
    <source>
        <dbReference type="EMBL" id="UYQ61855.1"/>
    </source>
</evidence>
<accession>A0ABY6I7X1</accession>
<dbReference type="Gene3D" id="1.10.101.10">
    <property type="entry name" value="PGBD-like superfamily/PGBD"/>
    <property type="match status" value="1"/>
</dbReference>
<feature type="compositionally biased region" description="Low complexity" evidence="1">
    <location>
        <begin position="140"/>
        <end position="166"/>
    </location>
</feature>
<reference evidence="4" key="1">
    <citation type="submission" date="2022-10" db="EMBL/GenBank/DDBJ databases">
        <title>Cytochrome P450 Catalyzes Benzene Ring Formation in the Biosynthesis of Trialkyl-Substituted Aromatic Polyketides.</title>
        <authorList>
            <person name="Zhao E."/>
            <person name="Ge H."/>
        </authorList>
    </citation>
    <scope>NUCLEOTIDE SEQUENCE</scope>
    <source>
        <strain evidence="4">NA0869</strain>
    </source>
</reference>
<gene>
    <name evidence="4" type="ORF">OGH68_10345</name>
</gene>
<proteinExistence type="predicted"/>
<feature type="compositionally biased region" description="Low complexity" evidence="1">
    <location>
        <begin position="94"/>
        <end position="107"/>
    </location>
</feature>
<dbReference type="InterPro" id="IPR036366">
    <property type="entry name" value="PGBDSf"/>
</dbReference>
<feature type="transmembrane region" description="Helical" evidence="2">
    <location>
        <begin position="234"/>
        <end position="258"/>
    </location>
</feature>
<feature type="region of interest" description="Disordered" evidence="1">
    <location>
        <begin position="257"/>
        <end position="372"/>
    </location>
</feature>
<feature type="region of interest" description="Disordered" evidence="1">
    <location>
        <begin position="58"/>
        <end position="192"/>
    </location>
</feature>
<keyword evidence="5" id="KW-1185">Reference proteome</keyword>
<dbReference type="RefSeq" id="WP_264243084.1">
    <property type="nucleotide sequence ID" value="NZ_CP107567.1"/>
</dbReference>
<dbReference type="InterPro" id="IPR036365">
    <property type="entry name" value="PGBD-like_sf"/>
</dbReference>
<feature type="domain" description="Peptidoglycan binding-like" evidence="3">
    <location>
        <begin position="368"/>
        <end position="426"/>
    </location>
</feature>
<feature type="compositionally biased region" description="Low complexity" evidence="1">
    <location>
        <begin position="280"/>
        <end position="331"/>
    </location>
</feature>
<sequence length="433" mass="42783">MTGNRCPKCARPRNPDGSAGPGCDCSERAGAALRAEREAEIAAAEDFDPLRIRPYVTLESLQADPPPAAGAQGMGDGPAPGAPVTGAEGYAPTADGAPRPAQPAGAPDGYGAGPVAGHGPGAETVAPPPTAHPGGRGPHADAGTAAGAVSGSGTDARPAAGAAAGAHGHDRAGAGAVPGAGHPDGASRRADDDTAVLRVVGPGPMPEAVGDTTEPLDLYVAGSAAQPPPRRRRALAGIVVGAAAVAVVGTAAFAGGLFSGDDERDRALPPDTRSSAPSGSAEPDAPSESVSPSASASASPSASPSVSASPSTSASASATPTPTASPTTASAAPPPPSMPTSTARENGTVSESPRSRPDDVGTLRRGDSGPAVTELQLRLAQVGLFREEDADGRYDGDVEEAVRRFQWWKGQNNPDGVYDPPTRRALEAETREP</sequence>
<keyword evidence="2" id="KW-1133">Transmembrane helix</keyword>
<dbReference type="InterPro" id="IPR002477">
    <property type="entry name" value="Peptidoglycan-bd-like"/>
</dbReference>
<evidence type="ECO:0000313" key="5">
    <source>
        <dbReference type="Proteomes" id="UP001163878"/>
    </source>
</evidence>
<feature type="region of interest" description="Disordered" evidence="1">
    <location>
        <begin position="410"/>
        <end position="433"/>
    </location>
</feature>
<evidence type="ECO:0000256" key="1">
    <source>
        <dbReference type="SAM" id="MobiDB-lite"/>
    </source>
</evidence>
<feature type="compositionally biased region" description="Basic and acidic residues" evidence="1">
    <location>
        <begin position="353"/>
        <end position="367"/>
    </location>
</feature>
<keyword evidence="2" id="KW-0472">Membrane</keyword>